<feature type="transmembrane region" description="Helical" evidence="8">
    <location>
        <begin position="161"/>
        <end position="182"/>
    </location>
</feature>
<organism evidence="11 12">
    <name type="scientific">Methylotenera oryzisoli</name>
    <dbReference type="NCBI Taxonomy" id="2080758"/>
    <lineage>
        <taxon>Bacteria</taxon>
        <taxon>Pseudomonadati</taxon>
        <taxon>Pseudomonadota</taxon>
        <taxon>Betaproteobacteria</taxon>
        <taxon>Nitrosomonadales</taxon>
        <taxon>Methylophilaceae</taxon>
        <taxon>Methylotenera</taxon>
    </lineage>
</organism>
<dbReference type="InterPro" id="IPR036890">
    <property type="entry name" value="HATPase_C_sf"/>
</dbReference>
<dbReference type="Gene3D" id="1.20.5.1930">
    <property type="match status" value="1"/>
</dbReference>
<evidence type="ECO:0000256" key="3">
    <source>
        <dbReference type="ARBA" id="ARBA00012438"/>
    </source>
</evidence>
<evidence type="ECO:0000256" key="7">
    <source>
        <dbReference type="ARBA" id="ARBA00023012"/>
    </source>
</evidence>
<dbReference type="InterPro" id="IPR011712">
    <property type="entry name" value="Sig_transdc_His_kin_sub3_dim/P"/>
</dbReference>
<dbReference type="PROSITE" id="PS50885">
    <property type="entry name" value="HAMP"/>
    <property type="match status" value="1"/>
</dbReference>
<reference evidence="11 12" key="1">
    <citation type="submission" date="2018-02" db="EMBL/GenBank/DDBJ databases">
        <title>A novel lanthanide dependent methylotroph, Methylotenera sp. La3113.</title>
        <authorList>
            <person name="Lv H."/>
            <person name="Tani A."/>
        </authorList>
    </citation>
    <scope>NUCLEOTIDE SEQUENCE [LARGE SCALE GENOMIC DNA]</scope>
    <source>
        <strain evidence="11 12">La3113</strain>
    </source>
</reference>
<name>A0A4Y9VR92_9PROT</name>
<feature type="domain" description="HAMP" evidence="10">
    <location>
        <begin position="183"/>
        <end position="235"/>
    </location>
</feature>
<dbReference type="PANTHER" id="PTHR24421:SF58">
    <property type="entry name" value="SIGNAL TRANSDUCTION HISTIDINE-PROTEIN KINASE_PHOSPHATASE UHPB"/>
    <property type="match status" value="1"/>
</dbReference>
<evidence type="ECO:0000256" key="5">
    <source>
        <dbReference type="ARBA" id="ARBA00022679"/>
    </source>
</evidence>
<keyword evidence="5" id="KW-0808">Transferase</keyword>
<dbReference type="InterPro" id="IPR003594">
    <property type="entry name" value="HATPase_dom"/>
</dbReference>
<dbReference type="SUPFAM" id="SSF55874">
    <property type="entry name" value="ATPase domain of HSP90 chaperone/DNA topoisomerase II/histidine kinase"/>
    <property type="match status" value="1"/>
</dbReference>
<keyword evidence="8" id="KW-1133">Transmembrane helix</keyword>
<keyword evidence="8" id="KW-0472">Membrane</keyword>
<dbReference type="EMBL" id="PQVH01000008">
    <property type="protein sequence ID" value="TFW71626.1"/>
    <property type="molecule type" value="Genomic_DNA"/>
</dbReference>
<evidence type="ECO:0000256" key="2">
    <source>
        <dbReference type="ARBA" id="ARBA00004370"/>
    </source>
</evidence>
<gene>
    <name evidence="11" type="ORF">C3Y98_05930</name>
</gene>
<evidence type="ECO:0000256" key="1">
    <source>
        <dbReference type="ARBA" id="ARBA00000085"/>
    </source>
</evidence>
<dbReference type="GO" id="GO:0016020">
    <property type="term" value="C:membrane"/>
    <property type="evidence" value="ECO:0007669"/>
    <property type="project" value="UniProtKB-SubCell"/>
</dbReference>
<dbReference type="Pfam" id="PF00672">
    <property type="entry name" value="HAMP"/>
    <property type="match status" value="1"/>
</dbReference>
<dbReference type="SMART" id="SM00304">
    <property type="entry name" value="HAMP"/>
    <property type="match status" value="1"/>
</dbReference>
<dbReference type="PANTHER" id="PTHR24421">
    <property type="entry name" value="NITRATE/NITRITE SENSOR PROTEIN NARX-RELATED"/>
    <property type="match status" value="1"/>
</dbReference>
<sequence length="451" mass="50652">MNLKLRINLIITLILALVMLIGAGMMIDNAREDVRAEVDSTTVLALHLLDAELLHYVSDYTWANNRDKNKVDIFRLQSLDNVRHLRIEFFDAQGNLRDSNRPPAGHGSKSPPAWFEKLMSKVSSSLKTTRRPIVINNRVLGELVITPDPSYEIAEIWHDTLGLLSLGLLFFIVVNGMIYWAVDRALRPLNTILNALTELEHGNWGARLPLFSLPELSSVSSKFNAMAQTLENSILNNHRLTTQLIRLQEDERKNIAHDLHDEIGQHLTAINIDASAILKAKDLTSTYESAQAISIVARQMMEIVRQMLQRLRPAVLDELGLHASLNELIDNWRQRNRGVNLSINISSQVNCLNETMAITTYRIVQECLTNVTKHSKARLVTIKVELQLGRLKLLVKDNGQGFDHTLNTQGFGLAGMRERVEGLSGSFNLNTKLTAGVEIQVSLPMMLRAGI</sequence>
<dbReference type="CDD" id="cd06225">
    <property type="entry name" value="HAMP"/>
    <property type="match status" value="1"/>
</dbReference>
<feature type="domain" description="Histidine kinase" evidence="9">
    <location>
        <begin position="258"/>
        <end position="447"/>
    </location>
</feature>
<dbReference type="Gene3D" id="6.10.340.10">
    <property type="match status" value="1"/>
</dbReference>
<proteinExistence type="predicted"/>
<dbReference type="GO" id="GO:0046983">
    <property type="term" value="F:protein dimerization activity"/>
    <property type="evidence" value="ECO:0007669"/>
    <property type="project" value="InterPro"/>
</dbReference>
<keyword evidence="4" id="KW-0597">Phosphoprotein</keyword>
<comment type="subcellular location">
    <subcellularLocation>
        <location evidence="2">Membrane</location>
    </subcellularLocation>
</comment>
<dbReference type="InterPro" id="IPR005467">
    <property type="entry name" value="His_kinase_dom"/>
</dbReference>
<dbReference type="CDD" id="cd16917">
    <property type="entry name" value="HATPase_UhpB-NarQ-NarX-like"/>
    <property type="match status" value="1"/>
</dbReference>
<dbReference type="Pfam" id="PF07730">
    <property type="entry name" value="HisKA_3"/>
    <property type="match status" value="1"/>
</dbReference>
<evidence type="ECO:0000313" key="11">
    <source>
        <dbReference type="EMBL" id="TFW71626.1"/>
    </source>
</evidence>
<accession>A0A4Y9VR92</accession>
<dbReference type="InterPro" id="IPR003660">
    <property type="entry name" value="HAMP_dom"/>
</dbReference>
<dbReference type="PROSITE" id="PS50109">
    <property type="entry name" value="HIS_KIN"/>
    <property type="match status" value="1"/>
</dbReference>
<evidence type="ECO:0000259" key="10">
    <source>
        <dbReference type="PROSITE" id="PS50885"/>
    </source>
</evidence>
<dbReference type="RefSeq" id="WP_135277179.1">
    <property type="nucleotide sequence ID" value="NZ_PQVH01000008.1"/>
</dbReference>
<keyword evidence="7" id="KW-0902">Two-component regulatory system</keyword>
<evidence type="ECO:0000259" key="9">
    <source>
        <dbReference type="PROSITE" id="PS50109"/>
    </source>
</evidence>
<comment type="caution">
    <text evidence="11">The sequence shown here is derived from an EMBL/GenBank/DDBJ whole genome shotgun (WGS) entry which is preliminary data.</text>
</comment>
<dbReference type="InterPro" id="IPR032244">
    <property type="entry name" value="LapD_MoxY_N"/>
</dbReference>
<keyword evidence="6 11" id="KW-0418">Kinase</keyword>
<dbReference type="Proteomes" id="UP000297706">
    <property type="component" value="Unassembled WGS sequence"/>
</dbReference>
<dbReference type="EC" id="2.7.13.3" evidence="3"/>
<dbReference type="Pfam" id="PF02518">
    <property type="entry name" value="HATPase_c"/>
    <property type="match status" value="1"/>
</dbReference>
<dbReference type="SUPFAM" id="SSF158472">
    <property type="entry name" value="HAMP domain-like"/>
    <property type="match status" value="1"/>
</dbReference>
<comment type="catalytic activity">
    <reaction evidence="1">
        <text>ATP + protein L-histidine = ADP + protein N-phospho-L-histidine.</text>
        <dbReference type="EC" id="2.7.13.3"/>
    </reaction>
</comment>
<protein>
    <recommendedName>
        <fullName evidence="3">histidine kinase</fullName>
        <ecNumber evidence="3">2.7.13.3</ecNumber>
    </recommendedName>
</protein>
<evidence type="ECO:0000256" key="4">
    <source>
        <dbReference type="ARBA" id="ARBA00022553"/>
    </source>
</evidence>
<keyword evidence="12" id="KW-1185">Reference proteome</keyword>
<dbReference type="OrthoDB" id="9813412at2"/>
<dbReference type="Gene3D" id="3.30.565.10">
    <property type="entry name" value="Histidine kinase-like ATPase, C-terminal domain"/>
    <property type="match status" value="1"/>
</dbReference>
<evidence type="ECO:0000256" key="8">
    <source>
        <dbReference type="SAM" id="Phobius"/>
    </source>
</evidence>
<dbReference type="AlphaFoldDB" id="A0A4Y9VR92"/>
<dbReference type="GO" id="GO:0000155">
    <property type="term" value="F:phosphorelay sensor kinase activity"/>
    <property type="evidence" value="ECO:0007669"/>
    <property type="project" value="InterPro"/>
</dbReference>
<evidence type="ECO:0000256" key="6">
    <source>
        <dbReference type="ARBA" id="ARBA00022777"/>
    </source>
</evidence>
<evidence type="ECO:0000313" key="12">
    <source>
        <dbReference type="Proteomes" id="UP000297706"/>
    </source>
</evidence>
<dbReference type="InterPro" id="IPR050482">
    <property type="entry name" value="Sensor_HK_TwoCompSys"/>
</dbReference>
<dbReference type="Pfam" id="PF16448">
    <property type="entry name" value="LapD_MoxY_N"/>
    <property type="match status" value="1"/>
</dbReference>
<keyword evidence="8" id="KW-0812">Transmembrane</keyword>
<feature type="transmembrane region" description="Helical" evidence="8">
    <location>
        <begin position="7"/>
        <end position="27"/>
    </location>
</feature>